<proteinExistence type="inferred from homology"/>
<protein>
    <recommendedName>
        <fullName evidence="3">Glycosyltransferase N-terminal domain-containing protein</fullName>
    </recommendedName>
</protein>
<dbReference type="SUPFAM" id="SSF53756">
    <property type="entry name" value="UDP-Glycosyltransferase/glycogen phosphorylase"/>
    <property type="match status" value="1"/>
</dbReference>
<evidence type="ECO:0000259" key="3">
    <source>
        <dbReference type="Pfam" id="PF26168"/>
    </source>
</evidence>
<sequence length="479" mass="53524">MSKSENVHVVMLPWSAFGHLIPFSNLSLALAELGGIHVSFISTPKNIQRLPKVTPNLTHLVKLVEFPLPSLDDNTLLPEDAEASVDLPLEKIQYLKVAYDLLREPIKKFIADQKPDWIIVDIFQNWIVEIAEAYNIPIIHFSVFSAASRAFLIAARASGPMPESLTLPVSEKLHFPSTLAYRSYEAAELFSLSFQEDASGESYAQRSAKVLRACRAVAIRSCKEFEGDYLDAMHKLISKPIIPVGLLSPPSCVDLNINRDQSWQRILKWLNQQNPQSVLFIGLGSECKPSKDQVYEIAHGIELSKLPFLWILQKPKWSSTTSNDVDPLPEGFRARNAEKGMVHIGWARQKEILAHSSIGGALVQGGLGSIVETLQHGHVLVVLPFVHDQGLNARLIVEKGFGIEVERNEENGSFTRKDIAKALMYAMVSEEGKEMRERARKAIDIFGDIQLQNSYIVSFVEYLKNKGNKTMFCCPQGHG</sequence>
<evidence type="ECO:0000313" key="4">
    <source>
        <dbReference type="EMBL" id="KAG5626673.1"/>
    </source>
</evidence>
<dbReference type="Proteomes" id="UP000824120">
    <property type="component" value="Chromosome 2"/>
</dbReference>
<evidence type="ECO:0000256" key="2">
    <source>
        <dbReference type="ARBA" id="ARBA00022679"/>
    </source>
</evidence>
<evidence type="ECO:0000256" key="1">
    <source>
        <dbReference type="ARBA" id="ARBA00009995"/>
    </source>
</evidence>
<dbReference type="EMBL" id="JACXVP010000002">
    <property type="protein sequence ID" value="KAG5626673.1"/>
    <property type="molecule type" value="Genomic_DNA"/>
</dbReference>
<dbReference type="PANTHER" id="PTHR48049:SF57">
    <property type="entry name" value="UDP-GLYCOSYLTRANSFERASE 91C1-LIKE"/>
    <property type="match status" value="1"/>
</dbReference>
<dbReference type="PANTHER" id="PTHR48049">
    <property type="entry name" value="GLYCOSYLTRANSFERASE"/>
    <property type="match status" value="1"/>
</dbReference>
<comment type="caution">
    <text evidence="4">The sequence shown here is derived from an EMBL/GenBank/DDBJ whole genome shotgun (WGS) entry which is preliminary data.</text>
</comment>
<dbReference type="Pfam" id="PF00201">
    <property type="entry name" value="UDPGT"/>
    <property type="match status" value="1"/>
</dbReference>
<keyword evidence="5" id="KW-1185">Reference proteome</keyword>
<reference evidence="4 5" key="1">
    <citation type="submission" date="2020-09" db="EMBL/GenBank/DDBJ databases">
        <title>De no assembly of potato wild relative species, Solanum commersonii.</title>
        <authorList>
            <person name="Cho K."/>
        </authorList>
    </citation>
    <scope>NUCLEOTIDE SEQUENCE [LARGE SCALE GENOMIC DNA]</scope>
    <source>
        <strain evidence="4">LZ3.2</strain>
        <tissue evidence="4">Leaf</tissue>
    </source>
</reference>
<name>A0A9J6AQT7_SOLCO</name>
<dbReference type="AlphaFoldDB" id="A0A9J6AQT7"/>
<dbReference type="Gene3D" id="3.40.50.2000">
    <property type="entry name" value="Glycogen Phosphorylase B"/>
    <property type="match status" value="2"/>
</dbReference>
<dbReference type="Pfam" id="PF26168">
    <property type="entry name" value="Glyco_transf_N"/>
    <property type="match status" value="1"/>
</dbReference>
<organism evidence="4 5">
    <name type="scientific">Solanum commersonii</name>
    <name type="common">Commerson's wild potato</name>
    <name type="synonym">Commerson's nightshade</name>
    <dbReference type="NCBI Taxonomy" id="4109"/>
    <lineage>
        <taxon>Eukaryota</taxon>
        <taxon>Viridiplantae</taxon>
        <taxon>Streptophyta</taxon>
        <taxon>Embryophyta</taxon>
        <taxon>Tracheophyta</taxon>
        <taxon>Spermatophyta</taxon>
        <taxon>Magnoliopsida</taxon>
        <taxon>eudicotyledons</taxon>
        <taxon>Gunneridae</taxon>
        <taxon>Pentapetalae</taxon>
        <taxon>asterids</taxon>
        <taxon>lamiids</taxon>
        <taxon>Solanales</taxon>
        <taxon>Solanaceae</taxon>
        <taxon>Solanoideae</taxon>
        <taxon>Solaneae</taxon>
        <taxon>Solanum</taxon>
    </lineage>
</organism>
<accession>A0A9J6AQT7</accession>
<dbReference type="InterPro" id="IPR050481">
    <property type="entry name" value="UDP-glycosyltransf_plant"/>
</dbReference>
<dbReference type="CDD" id="cd03784">
    <property type="entry name" value="GT1_Gtf-like"/>
    <property type="match status" value="1"/>
</dbReference>
<dbReference type="InterPro" id="IPR058980">
    <property type="entry name" value="Glyco_transf_N"/>
</dbReference>
<evidence type="ECO:0000313" key="5">
    <source>
        <dbReference type="Proteomes" id="UP000824120"/>
    </source>
</evidence>
<keyword evidence="2" id="KW-0808">Transferase</keyword>
<dbReference type="OrthoDB" id="5835829at2759"/>
<dbReference type="GO" id="GO:0035251">
    <property type="term" value="F:UDP-glucosyltransferase activity"/>
    <property type="evidence" value="ECO:0007669"/>
    <property type="project" value="InterPro"/>
</dbReference>
<comment type="similarity">
    <text evidence="1">Belongs to the UDP-glycosyltransferase family.</text>
</comment>
<dbReference type="FunFam" id="3.40.50.2000:FF:000037">
    <property type="entry name" value="Glycosyltransferase"/>
    <property type="match status" value="1"/>
</dbReference>
<gene>
    <name evidence="4" type="ORF">H5410_011891</name>
</gene>
<feature type="domain" description="Glycosyltransferase N-terminal" evidence="3">
    <location>
        <begin position="5"/>
        <end position="235"/>
    </location>
</feature>
<dbReference type="InterPro" id="IPR002213">
    <property type="entry name" value="UDP_glucos_trans"/>
</dbReference>